<evidence type="ECO:0000256" key="6">
    <source>
        <dbReference type="ARBA" id="ARBA00023242"/>
    </source>
</evidence>
<dbReference type="GO" id="GO:0005634">
    <property type="term" value="C:nucleus"/>
    <property type="evidence" value="ECO:0007669"/>
    <property type="project" value="UniProtKB-SubCell"/>
</dbReference>
<evidence type="ECO:0000256" key="5">
    <source>
        <dbReference type="ARBA" id="ARBA00023163"/>
    </source>
</evidence>
<evidence type="ECO:0000256" key="2">
    <source>
        <dbReference type="ARBA" id="ARBA00022763"/>
    </source>
</evidence>
<dbReference type="PANTHER" id="PTHR11937">
    <property type="entry name" value="ACTIN"/>
    <property type="match status" value="1"/>
</dbReference>
<evidence type="ECO:0000256" key="4">
    <source>
        <dbReference type="ARBA" id="ARBA00023054"/>
    </source>
</evidence>
<dbReference type="GO" id="GO:0006974">
    <property type="term" value="P:DNA damage response"/>
    <property type="evidence" value="ECO:0007669"/>
    <property type="project" value="UniProtKB-KW"/>
</dbReference>
<evidence type="ECO:0000313" key="9">
    <source>
        <dbReference type="EMBL" id="KAF2723170.1"/>
    </source>
</evidence>
<feature type="region of interest" description="Disordered" evidence="8">
    <location>
        <begin position="1"/>
        <end position="41"/>
    </location>
</feature>
<dbReference type="SUPFAM" id="SSF53067">
    <property type="entry name" value="Actin-like ATPase domain"/>
    <property type="match status" value="2"/>
</dbReference>
<comment type="subcellular location">
    <subcellularLocation>
        <location evidence="1">Nucleus</location>
    </subcellularLocation>
</comment>
<dbReference type="OrthoDB" id="7340501at2759"/>
<keyword evidence="4" id="KW-0175">Coiled coil</keyword>
<evidence type="ECO:0000313" key="10">
    <source>
        <dbReference type="Proteomes" id="UP000799441"/>
    </source>
</evidence>
<feature type="compositionally biased region" description="Basic and acidic residues" evidence="8">
    <location>
        <begin position="435"/>
        <end position="467"/>
    </location>
</feature>
<dbReference type="Gene3D" id="3.30.420.40">
    <property type="match status" value="2"/>
</dbReference>
<keyword evidence="10" id="KW-1185">Reference proteome</keyword>
<feature type="region of interest" description="Disordered" evidence="8">
    <location>
        <begin position="386"/>
        <end position="415"/>
    </location>
</feature>
<dbReference type="InterPro" id="IPR043129">
    <property type="entry name" value="ATPase_NBD"/>
</dbReference>
<protein>
    <submittedName>
        <fullName evidence="9">Actin-related protein, ARP5 class</fullName>
    </submittedName>
</protein>
<dbReference type="AlphaFoldDB" id="A0A9P4QBJ8"/>
<keyword evidence="5" id="KW-0804">Transcription</keyword>
<evidence type="ECO:0000256" key="7">
    <source>
        <dbReference type="RuleBase" id="RU000487"/>
    </source>
</evidence>
<dbReference type="EMBL" id="MU003778">
    <property type="protein sequence ID" value="KAF2723170.1"/>
    <property type="molecule type" value="Genomic_DNA"/>
</dbReference>
<comment type="similarity">
    <text evidence="7">Belongs to the actin family.</text>
</comment>
<sequence length="755" mass="85772">MPHFTHSLTANSGRNSPKPLASAPTYTLSEPPYAGQLSTSSADSSADRAIVIDNGSSTVRAGWASDSEPRLQFPPLMARYTDRKLNRKLCFIGSEIFFDGTARGQAKNAYEPGGAGGNVTNNWDVTEGVLDYIFLKLGLGGEEQGRIDRPIVMTEPLANVGYTRRVMNEIMFELYGVPSVAYGVDSLFSYNYNGGNTGVVVSSAYMSTTLIPVVDKVPMIQQASRLDWGRWHCVDYLAKLLRAKYPGLLSTGKVTETQIADLVAENCHIAQDYDTEMVRMLEWSGLEDRDLVFQLPFQEKEVPVKSEEEIRRAEEKRREGGRRLQEQAAKMRLEKLVRKEQELEWYRQLQAQVAEAPSKKAVRELLDEEEFRDEAALDKKIKEMEKSIRKQRNKDVGDLEEEQEEPPSYPLLDIPDEELDEEGIKAKRQQRLLKSNHDARARARVEKEAEKARQAEIQRLDDEKRENDLETWLAERRAHRSETLARIRDRERLKADLSNRKSQASQMRMKHIANLASDSPTGRKRKRGGDKDDDGFGADDADWMIYREIQAGKNDDASDSEEEDLGVTLKKLEEELLQHDPNFTEQSTQEAQRDWTKSLLHAFTRGPYQYDPESAREQSQFHLNVERIRVPEVLFQPNIGGVDQAGIVEIAEDILTTRISTHPSRNQILSDVFMTGGYCLFKGFEERFAAELRSILPSDSQLRVRKAKDPVLDAWKGAANWAGNAANRKSFITRADWEEHGGDWLKEHNFGNALS</sequence>
<feature type="region of interest" description="Disordered" evidence="8">
    <location>
        <begin position="513"/>
        <end position="537"/>
    </location>
</feature>
<dbReference type="FunFam" id="3.30.420.40:FF:000122">
    <property type="entry name" value="ARP5 actin-related protein 5 homolog"/>
    <property type="match status" value="1"/>
</dbReference>
<gene>
    <name evidence="9" type="ORF">K431DRAFT_220764</name>
</gene>
<dbReference type="FunFam" id="3.30.420.40:FF:000058">
    <property type="entry name" value="Putative actin-related protein 5"/>
    <property type="match status" value="1"/>
</dbReference>
<evidence type="ECO:0000256" key="1">
    <source>
        <dbReference type="ARBA" id="ARBA00004123"/>
    </source>
</evidence>
<keyword evidence="2" id="KW-0227">DNA damage</keyword>
<dbReference type="InterPro" id="IPR004000">
    <property type="entry name" value="Actin"/>
</dbReference>
<evidence type="ECO:0000256" key="3">
    <source>
        <dbReference type="ARBA" id="ARBA00023015"/>
    </source>
</evidence>
<name>A0A9P4QBJ8_9PEZI</name>
<dbReference type="Proteomes" id="UP000799441">
    <property type="component" value="Unassembled WGS sequence"/>
</dbReference>
<keyword evidence="6" id="KW-0539">Nucleus</keyword>
<evidence type="ECO:0000256" key="8">
    <source>
        <dbReference type="SAM" id="MobiDB-lite"/>
    </source>
</evidence>
<proteinExistence type="inferred from homology"/>
<keyword evidence="3" id="KW-0805">Transcription regulation</keyword>
<feature type="compositionally biased region" description="Basic and acidic residues" evidence="8">
    <location>
        <begin position="386"/>
        <end position="397"/>
    </location>
</feature>
<comment type="caution">
    <text evidence="9">The sequence shown here is derived from an EMBL/GenBank/DDBJ whole genome shotgun (WGS) entry which is preliminary data.</text>
</comment>
<reference evidence="9" key="1">
    <citation type="journal article" date="2020" name="Stud. Mycol.">
        <title>101 Dothideomycetes genomes: a test case for predicting lifestyles and emergence of pathogens.</title>
        <authorList>
            <person name="Haridas S."/>
            <person name="Albert R."/>
            <person name="Binder M."/>
            <person name="Bloem J."/>
            <person name="Labutti K."/>
            <person name="Salamov A."/>
            <person name="Andreopoulos B."/>
            <person name="Baker S."/>
            <person name="Barry K."/>
            <person name="Bills G."/>
            <person name="Bluhm B."/>
            <person name="Cannon C."/>
            <person name="Castanera R."/>
            <person name="Culley D."/>
            <person name="Daum C."/>
            <person name="Ezra D."/>
            <person name="Gonzalez J."/>
            <person name="Henrissat B."/>
            <person name="Kuo A."/>
            <person name="Liang C."/>
            <person name="Lipzen A."/>
            <person name="Lutzoni F."/>
            <person name="Magnuson J."/>
            <person name="Mondo S."/>
            <person name="Nolan M."/>
            <person name="Ohm R."/>
            <person name="Pangilinan J."/>
            <person name="Park H.-J."/>
            <person name="Ramirez L."/>
            <person name="Alfaro M."/>
            <person name="Sun H."/>
            <person name="Tritt A."/>
            <person name="Yoshinaga Y."/>
            <person name="Zwiers L.-H."/>
            <person name="Turgeon B."/>
            <person name="Goodwin S."/>
            <person name="Spatafora J."/>
            <person name="Crous P."/>
            <person name="Grigoriev I."/>
        </authorList>
    </citation>
    <scope>NUCLEOTIDE SEQUENCE</scope>
    <source>
        <strain evidence="9">CBS 116435</strain>
    </source>
</reference>
<dbReference type="Pfam" id="PF00022">
    <property type="entry name" value="Actin"/>
    <property type="match status" value="2"/>
</dbReference>
<accession>A0A9P4QBJ8</accession>
<organism evidence="9 10">
    <name type="scientific">Polychaeton citri CBS 116435</name>
    <dbReference type="NCBI Taxonomy" id="1314669"/>
    <lineage>
        <taxon>Eukaryota</taxon>
        <taxon>Fungi</taxon>
        <taxon>Dikarya</taxon>
        <taxon>Ascomycota</taxon>
        <taxon>Pezizomycotina</taxon>
        <taxon>Dothideomycetes</taxon>
        <taxon>Dothideomycetidae</taxon>
        <taxon>Capnodiales</taxon>
        <taxon>Capnodiaceae</taxon>
        <taxon>Polychaeton</taxon>
    </lineage>
</organism>
<dbReference type="SMART" id="SM00268">
    <property type="entry name" value="ACTIN"/>
    <property type="match status" value="1"/>
</dbReference>
<feature type="compositionally biased region" description="Polar residues" evidence="8">
    <location>
        <begin position="1"/>
        <end position="15"/>
    </location>
</feature>
<feature type="region of interest" description="Disordered" evidence="8">
    <location>
        <begin position="427"/>
        <end position="467"/>
    </location>
</feature>